<comment type="caution">
    <text evidence="11">The sequence shown here is derived from an EMBL/GenBank/DDBJ whole genome shotgun (WGS) entry which is preliminary data.</text>
</comment>
<organism evidence="11 12">
    <name type="scientific">Sphingobacterium bambusae</name>
    <dbReference type="NCBI Taxonomy" id="662858"/>
    <lineage>
        <taxon>Bacteria</taxon>
        <taxon>Pseudomonadati</taxon>
        <taxon>Bacteroidota</taxon>
        <taxon>Sphingobacteriia</taxon>
        <taxon>Sphingobacteriales</taxon>
        <taxon>Sphingobacteriaceae</taxon>
        <taxon>Sphingobacterium</taxon>
    </lineage>
</organism>
<evidence type="ECO:0000256" key="2">
    <source>
        <dbReference type="ARBA" id="ARBA00012438"/>
    </source>
</evidence>
<evidence type="ECO:0000313" key="11">
    <source>
        <dbReference type="EMBL" id="MFD2966859.1"/>
    </source>
</evidence>
<evidence type="ECO:0000313" key="12">
    <source>
        <dbReference type="Proteomes" id="UP001597525"/>
    </source>
</evidence>
<dbReference type="Pfam" id="PF07730">
    <property type="entry name" value="HisKA_3"/>
    <property type="match status" value="1"/>
</dbReference>
<evidence type="ECO:0000256" key="4">
    <source>
        <dbReference type="ARBA" id="ARBA00022679"/>
    </source>
</evidence>
<dbReference type="RefSeq" id="WP_320182558.1">
    <property type="nucleotide sequence ID" value="NZ_CP138332.1"/>
</dbReference>
<keyword evidence="9" id="KW-1133">Transmembrane helix</keyword>
<keyword evidence="4" id="KW-0808">Transferase</keyword>
<dbReference type="InterPro" id="IPR050482">
    <property type="entry name" value="Sensor_HK_TwoCompSys"/>
</dbReference>
<evidence type="ECO:0000256" key="1">
    <source>
        <dbReference type="ARBA" id="ARBA00000085"/>
    </source>
</evidence>
<keyword evidence="12" id="KW-1185">Reference proteome</keyword>
<keyword evidence="6 11" id="KW-0418">Kinase</keyword>
<reference evidence="12" key="1">
    <citation type="journal article" date="2019" name="Int. J. Syst. Evol. Microbiol.">
        <title>The Global Catalogue of Microorganisms (GCM) 10K type strain sequencing project: providing services to taxonomists for standard genome sequencing and annotation.</title>
        <authorList>
            <consortium name="The Broad Institute Genomics Platform"/>
            <consortium name="The Broad Institute Genome Sequencing Center for Infectious Disease"/>
            <person name="Wu L."/>
            <person name="Ma J."/>
        </authorList>
    </citation>
    <scope>NUCLEOTIDE SEQUENCE [LARGE SCALE GENOMIC DNA]</scope>
    <source>
        <strain evidence="12">KCTC 22814</strain>
    </source>
</reference>
<dbReference type="GO" id="GO:0016301">
    <property type="term" value="F:kinase activity"/>
    <property type="evidence" value="ECO:0007669"/>
    <property type="project" value="UniProtKB-KW"/>
</dbReference>
<evidence type="ECO:0000256" key="7">
    <source>
        <dbReference type="ARBA" id="ARBA00022840"/>
    </source>
</evidence>
<dbReference type="EMBL" id="JBHUPB010000004">
    <property type="protein sequence ID" value="MFD2966859.1"/>
    <property type="molecule type" value="Genomic_DNA"/>
</dbReference>
<keyword evidence="9" id="KW-0812">Transmembrane</keyword>
<keyword evidence="3" id="KW-0597">Phosphoprotein</keyword>
<feature type="transmembrane region" description="Helical" evidence="9">
    <location>
        <begin position="729"/>
        <end position="747"/>
    </location>
</feature>
<gene>
    <name evidence="11" type="ORF">ACFS7Y_05650</name>
</gene>
<dbReference type="InterPro" id="IPR036890">
    <property type="entry name" value="HATPase_C_sf"/>
</dbReference>
<evidence type="ECO:0000256" key="8">
    <source>
        <dbReference type="ARBA" id="ARBA00023012"/>
    </source>
</evidence>
<comment type="catalytic activity">
    <reaction evidence="1">
        <text>ATP + protein L-histidine = ADP + protein N-phospho-L-histidine.</text>
        <dbReference type="EC" id="2.7.13.3"/>
    </reaction>
</comment>
<dbReference type="InterPro" id="IPR015943">
    <property type="entry name" value="WD40/YVTN_repeat-like_dom_sf"/>
</dbReference>
<dbReference type="Proteomes" id="UP001597525">
    <property type="component" value="Unassembled WGS sequence"/>
</dbReference>
<dbReference type="SUPFAM" id="SSF55874">
    <property type="entry name" value="ATPase domain of HSP90 chaperone/DNA topoisomerase II/histidine kinase"/>
    <property type="match status" value="1"/>
</dbReference>
<dbReference type="InterPro" id="IPR013783">
    <property type="entry name" value="Ig-like_fold"/>
</dbReference>
<keyword evidence="5" id="KW-0547">Nucleotide-binding</keyword>
<accession>A0ABW6BEF9</accession>
<name>A0ABW6BEF9_9SPHI</name>
<evidence type="ECO:0000256" key="9">
    <source>
        <dbReference type="SAM" id="Phobius"/>
    </source>
</evidence>
<dbReference type="PANTHER" id="PTHR24421:SF10">
    <property type="entry name" value="NITRATE_NITRITE SENSOR PROTEIN NARQ"/>
    <property type="match status" value="1"/>
</dbReference>
<evidence type="ECO:0000256" key="3">
    <source>
        <dbReference type="ARBA" id="ARBA00022553"/>
    </source>
</evidence>
<dbReference type="PANTHER" id="PTHR24421">
    <property type="entry name" value="NITRATE/NITRITE SENSOR PROTEIN NARX-RELATED"/>
    <property type="match status" value="1"/>
</dbReference>
<dbReference type="SUPFAM" id="SSF63829">
    <property type="entry name" value="Calcium-dependent phosphotriesterase"/>
    <property type="match status" value="1"/>
</dbReference>
<evidence type="ECO:0000256" key="5">
    <source>
        <dbReference type="ARBA" id="ARBA00022741"/>
    </source>
</evidence>
<dbReference type="Gene3D" id="2.130.10.10">
    <property type="entry name" value="YVTN repeat-like/Quinoprotein amine dehydrogenase"/>
    <property type="match status" value="2"/>
</dbReference>
<dbReference type="Gene3D" id="1.20.5.1930">
    <property type="match status" value="1"/>
</dbReference>
<proteinExistence type="predicted"/>
<protein>
    <recommendedName>
        <fullName evidence="2">histidine kinase</fullName>
        <ecNumber evidence="2">2.7.13.3</ecNumber>
    </recommendedName>
</protein>
<feature type="domain" description="Signal transduction histidine kinase subgroup 3 dimerisation and phosphoacceptor" evidence="10">
    <location>
        <begin position="760"/>
        <end position="816"/>
    </location>
</feature>
<dbReference type="InterPro" id="IPR011712">
    <property type="entry name" value="Sig_transdc_His_kin_sub3_dim/P"/>
</dbReference>
<dbReference type="CDD" id="cd16917">
    <property type="entry name" value="HATPase_UhpB-NarQ-NarX-like"/>
    <property type="match status" value="1"/>
</dbReference>
<sequence length="962" mass="111127">MANSPYRQVRILEGIDKEHVMFSRAAKDAEGMIWAVAGGELFRYDGVHVLPFAKLYPGRLPFDEIQDLSMDPWGRLWLNSRNGILIFDLKTWKFCYQQPFAEKLVHRKAVGFARMKDDFFVATDRGEVYQITAQDKTFLFSFDYAKGLGRTPVGKLFVADESAIWLAINEKLYHYDRRGEKRRLRAIPSSIFEQLEDLLPLKGGLLLRNYRDGYYLYDGRRFVLSTLKSEHEHDFTNWNHWAVADGDKIRFFHRNGQYFEYSRDIAFRRLKVASHRLAETVLYKRLNHWQRNGDEWLLSTDQGLYAVFPAEISFDFVDAGSTRGMIKQQGNYFIGGYGYMHLLSPTGAVRTFTEAPEKNYYAFLPLTADTALAVIEGEFLAYLRHGQYASASIQVDSRYRRQFSTMAHCAARLHSDTVLVGTANGIWRYALGSGKVLPLLDKRGKLVGDGMRMLSIRYSDGLLSFSGEDGYFEYRRNMVEKRYPLDAANLSIYDHVICQGKVYLATKGRGLVVLEDGKASLFRVEQGLSSNIVYQLFNYKGAIFAGTRRGLSVKIKDKIYNYHMADGLPFEEFNHKALYYDAAEEKLFMGGTEGYMVFNPQALLQLAEHDYAPKPVVSSLHIGMKTNLFQHNYAWNELRDTLDLPREAVMFTMDFARTNYYRQGYAMYYKIEPLMDGYQEMPMSNQINLSGMTAGEYRISVKVSPSNTAHTETWSWLVKKQPVFMETQGFYFLLLLGVSGVTTYVLFERNRRKRNEKLLRRQISSDLHDEVGGLLTGISMQADLLMLSGETQVQESVLSIGRFSREATQMMDDIIWSIDGRNNYQGSLEDRIKFLAANMLEPLGAHIVFDVDIDYDKSLRQVVRQHVYLLFKEMLHNICKHAQPSRIDILLHFQRGELRLRVSNDGIMQPSETRRLRVGQGMGNMEDRVKQIGGTIDRWKDQAFFIVELRVPSRRTKLKWWI</sequence>
<dbReference type="Gene3D" id="2.60.40.10">
    <property type="entry name" value="Immunoglobulins"/>
    <property type="match status" value="1"/>
</dbReference>
<keyword evidence="9" id="KW-0472">Membrane</keyword>
<evidence type="ECO:0000259" key="10">
    <source>
        <dbReference type="Pfam" id="PF07730"/>
    </source>
</evidence>
<dbReference type="EC" id="2.7.13.3" evidence="2"/>
<keyword evidence="8" id="KW-0902">Two-component regulatory system</keyword>
<dbReference type="Gene3D" id="3.30.565.10">
    <property type="entry name" value="Histidine kinase-like ATPase, C-terminal domain"/>
    <property type="match status" value="1"/>
</dbReference>
<evidence type="ECO:0000256" key="6">
    <source>
        <dbReference type="ARBA" id="ARBA00022777"/>
    </source>
</evidence>
<keyword evidence="7" id="KW-0067">ATP-binding</keyword>